<accession>A0A075HW61</accession>
<proteinExistence type="predicted"/>
<dbReference type="AlphaFoldDB" id="A0A075HW61"/>
<name>A0A075HW61_9ARCH</name>
<organism evidence="1">
    <name type="scientific">uncultured marine thaumarchaeote KM3_87_G04</name>
    <dbReference type="NCBI Taxonomy" id="1456330"/>
    <lineage>
        <taxon>Archaea</taxon>
        <taxon>Nitrososphaerota</taxon>
        <taxon>environmental samples</taxon>
    </lineage>
</organism>
<evidence type="ECO:0000313" key="1">
    <source>
        <dbReference type="EMBL" id="AIF19815.1"/>
    </source>
</evidence>
<reference evidence="1" key="1">
    <citation type="journal article" date="2014" name="Genome Biol. Evol.">
        <title>Pangenome evidence for extensive interdomain horizontal transfer affecting lineage core and shell genes in uncultured planktonic thaumarchaeota and euryarchaeota.</title>
        <authorList>
            <person name="Deschamps P."/>
            <person name="Zivanovic Y."/>
            <person name="Moreira D."/>
            <person name="Rodriguez-Valera F."/>
            <person name="Lopez-Garcia P."/>
        </authorList>
    </citation>
    <scope>NUCLEOTIDE SEQUENCE</scope>
</reference>
<dbReference type="EMBL" id="KF901148">
    <property type="protein sequence ID" value="AIF19815.1"/>
    <property type="molecule type" value="Genomic_DNA"/>
</dbReference>
<protein>
    <submittedName>
        <fullName evidence="1">Uncharacterized protein</fullName>
    </submittedName>
</protein>
<sequence length="123" mass="14363">MAKKKDDIPEWVTDEIKNAKFGKPEQLTRNGYVLEVYDKDNKIDAQFYDAVEDGRFIVTLDLSKKIKMNELEKGVVYEFKFNSLKAPLDKKVIEYLKTEKDLVMDAIYQFELTEITIVDDGSR</sequence>